<proteinExistence type="predicted"/>
<dbReference type="InterPro" id="IPR003779">
    <property type="entry name" value="CMD-like"/>
</dbReference>
<dbReference type="InterPro" id="IPR029032">
    <property type="entry name" value="AhpD-like"/>
</dbReference>
<reference evidence="2 3" key="1">
    <citation type="submission" date="2018-12" db="EMBL/GenBank/DDBJ databases">
        <title>Complete genome sequencing of Tabrizicola sp. K13M18.</title>
        <authorList>
            <person name="Bae J.-W."/>
        </authorList>
    </citation>
    <scope>NUCLEOTIDE SEQUENCE [LARGE SCALE GENOMIC DNA]</scope>
    <source>
        <strain evidence="2 3">K13M18</strain>
    </source>
</reference>
<dbReference type="AlphaFoldDB" id="A0A3S8U8U6"/>
<sequence length="257" mass="27624">MTDEAITKRRTSRTELRAIAAEAMQTFGTDAHERASVPAGIRSCMEELELGMIKSRDQLTLQERFIVWLSAACVLGQTEKLGVLAKGAQDAGLTKTQISEVFLQCVLYAGTPNVELAFKAANLGQVDSTGTDCSANFADLSATMRAKLHGDLQNKGYSDPSRKHMADLYEIAASYGYGVIWRRPGLDLRHRLFCAMAAMASLPVASASLNKFARTAISHGFTSPEIVEIVIQTAPFCGFPAAIGAMNTVSGAVADRN</sequence>
<dbReference type="Proteomes" id="UP000282002">
    <property type="component" value="Chromosome"/>
</dbReference>
<dbReference type="EMBL" id="CP034328">
    <property type="protein sequence ID" value="AZL60041.1"/>
    <property type="molecule type" value="Genomic_DNA"/>
</dbReference>
<dbReference type="SUPFAM" id="SSF69118">
    <property type="entry name" value="AhpD-like"/>
    <property type="match status" value="2"/>
</dbReference>
<feature type="domain" description="Carboxymuconolactone decarboxylase-like" evidence="1">
    <location>
        <begin position="46"/>
        <end position="122"/>
    </location>
</feature>
<dbReference type="Gene3D" id="1.20.1290.10">
    <property type="entry name" value="AhpD-like"/>
    <property type="match status" value="1"/>
</dbReference>
<dbReference type="Pfam" id="PF02627">
    <property type="entry name" value="CMD"/>
    <property type="match status" value="2"/>
</dbReference>
<keyword evidence="3" id="KW-1185">Reference proteome</keyword>
<name>A0A3S8U8U6_9RHOB</name>
<dbReference type="InterPro" id="IPR052512">
    <property type="entry name" value="4CMD/NDH-1_regulator"/>
</dbReference>
<accession>A0A3S8U8U6</accession>
<dbReference type="OrthoDB" id="9801400at2"/>
<dbReference type="KEGG" id="taw:EI545_15100"/>
<feature type="domain" description="Carboxymuconolactone decarboxylase-like" evidence="1">
    <location>
        <begin position="167"/>
        <end position="247"/>
    </location>
</feature>
<gene>
    <name evidence="2" type="ORF">EI545_15100</name>
</gene>
<protein>
    <recommendedName>
        <fullName evidence="1">Carboxymuconolactone decarboxylase-like domain-containing protein</fullName>
    </recommendedName>
</protein>
<dbReference type="RefSeq" id="WP_125326236.1">
    <property type="nucleotide sequence ID" value="NZ_CP034328.1"/>
</dbReference>
<evidence type="ECO:0000259" key="1">
    <source>
        <dbReference type="Pfam" id="PF02627"/>
    </source>
</evidence>
<dbReference type="GO" id="GO:0051920">
    <property type="term" value="F:peroxiredoxin activity"/>
    <property type="evidence" value="ECO:0007669"/>
    <property type="project" value="InterPro"/>
</dbReference>
<dbReference type="PANTHER" id="PTHR33570">
    <property type="entry name" value="4-CARBOXYMUCONOLACTONE DECARBOXYLASE FAMILY PROTEIN"/>
    <property type="match status" value="1"/>
</dbReference>
<dbReference type="PANTHER" id="PTHR33570:SF2">
    <property type="entry name" value="CARBOXYMUCONOLACTONE DECARBOXYLASE-LIKE DOMAIN-CONTAINING PROTEIN"/>
    <property type="match status" value="1"/>
</dbReference>
<organism evidence="2 3">
    <name type="scientific">Tabrizicola piscis</name>
    <dbReference type="NCBI Taxonomy" id="2494374"/>
    <lineage>
        <taxon>Bacteria</taxon>
        <taxon>Pseudomonadati</taxon>
        <taxon>Pseudomonadota</taxon>
        <taxon>Alphaproteobacteria</taxon>
        <taxon>Rhodobacterales</taxon>
        <taxon>Paracoccaceae</taxon>
        <taxon>Tabrizicola</taxon>
    </lineage>
</organism>
<evidence type="ECO:0000313" key="2">
    <source>
        <dbReference type="EMBL" id="AZL60041.1"/>
    </source>
</evidence>
<evidence type="ECO:0000313" key="3">
    <source>
        <dbReference type="Proteomes" id="UP000282002"/>
    </source>
</evidence>